<dbReference type="EMBL" id="MIKC01000039">
    <property type="protein sequence ID" value="OEG21526.1"/>
    <property type="molecule type" value="Genomic_DNA"/>
</dbReference>
<name>A0A1E5H9M4_9ENTE</name>
<proteinExistence type="predicted"/>
<dbReference type="AlphaFoldDB" id="A0A1E5H9M4"/>
<dbReference type="Proteomes" id="UP000094469">
    <property type="component" value="Unassembled WGS sequence"/>
</dbReference>
<protein>
    <submittedName>
        <fullName evidence="1">Uncharacterized protein</fullName>
    </submittedName>
</protein>
<gene>
    <name evidence="1" type="ORF">BCR24_06535</name>
</gene>
<keyword evidence="2" id="KW-1185">Reference proteome</keyword>
<evidence type="ECO:0000313" key="2">
    <source>
        <dbReference type="Proteomes" id="UP000094469"/>
    </source>
</evidence>
<accession>A0A1E5H9M4</accession>
<evidence type="ECO:0000313" key="1">
    <source>
        <dbReference type="EMBL" id="OEG21526.1"/>
    </source>
</evidence>
<organism evidence="1 2">
    <name type="scientific">Enterococcus ureilyticus</name>
    <dbReference type="NCBI Taxonomy" id="1131292"/>
    <lineage>
        <taxon>Bacteria</taxon>
        <taxon>Bacillati</taxon>
        <taxon>Bacillota</taxon>
        <taxon>Bacilli</taxon>
        <taxon>Lactobacillales</taxon>
        <taxon>Enterococcaceae</taxon>
        <taxon>Enterococcus</taxon>
    </lineage>
</organism>
<dbReference type="OrthoDB" id="2197712at2"/>
<comment type="caution">
    <text evidence="1">The sequence shown here is derived from an EMBL/GenBank/DDBJ whole genome shotgun (WGS) entry which is preliminary data.</text>
</comment>
<reference evidence="2" key="1">
    <citation type="submission" date="2016-09" db="EMBL/GenBank/DDBJ databases">
        <authorList>
            <person name="Gulvik C.A."/>
        </authorList>
    </citation>
    <scope>NUCLEOTIDE SEQUENCE [LARGE SCALE GENOMIC DNA]</scope>
    <source>
        <strain evidence="2">LMG 26676</strain>
    </source>
</reference>
<dbReference type="STRING" id="1131292.BCR24_06535"/>
<dbReference type="RefSeq" id="WP_069640922.1">
    <property type="nucleotide sequence ID" value="NZ_JAFBEZ010000005.1"/>
</dbReference>
<sequence length="104" mass="12526">MSEITNYSELERFWISLEEDFFNRLDMVLRSTGMDLLLEETKIHELKEKCGNEMEQYLSRLSDEMHDKNLNDKRVRQVFANLEFRLQAKVNEFVGNWFIGSAWK</sequence>